<sequence>MAERILSLSFDQLVSISYKLLLDMCTKKKDIENTDDEACKKIIRCPKKANVDDHLDQSFPLFGPFYGNDQQAVLGTKKKAWQHVKRNWSSSSDSDVGSAKEIFAAAIRRVEKEAKETYGEKITGRTNSEFRLMMVKDGCFFLQLALLILGKSSDLGYSKNDPIFGSKLKKKDIRKWIESMFYVGNQIPLVVLKELMKQKFFQELQEDIFDEDDDDLEANINIEDGDQERLFVNDDNKEKFPSATELKRADIVIKKQKGSTGIRRIRFQSYYVRAYLYLPVLPVDDYMEILFRNLKTYEISCQKDRQVSSYLRLMSDIIQTPQDARLLKKQGIIEGSDDDAEKLPRILSRLSNYDADRVTLPHEFHILKRQIRDYSSPWVHYRGVLNVVVYLTLVQSFFAVLAYFKPPKQH</sequence>
<dbReference type="PANTHER" id="PTHR31549">
    <property type="entry name" value="PROTEIN, PUTATIVE (DUF247)-RELATED-RELATED"/>
    <property type="match status" value="1"/>
</dbReference>
<dbReference type="AlphaFoldDB" id="A0ABD3RKY0"/>
<gene>
    <name evidence="1" type="ORF">ACJIZ3_013699</name>
</gene>
<dbReference type="InterPro" id="IPR004158">
    <property type="entry name" value="DUF247_pln"/>
</dbReference>
<dbReference type="PANTHER" id="PTHR31549:SF88">
    <property type="entry name" value="DUF4220 DOMAIN-CONTAINING PROTEIN"/>
    <property type="match status" value="1"/>
</dbReference>
<dbReference type="Pfam" id="PF03140">
    <property type="entry name" value="DUF247"/>
    <property type="match status" value="1"/>
</dbReference>
<dbReference type="Proteomes" id="UP001634393">
    <property type="component" value="Unassembled WGS sequence"/>
</dbReference>
<organism evidence="1 2">
    <name type="scientific">Penstemon smallii</name>
    <dbReference type="NCBI Taxonomy" id="265156"/>
    <lineage>
        <taxon>Eukaryota</taxon>
        <taxon>Viridiplantae</taxon>
        <taxon>Streptophyta</taxon>
        <taxon>Embryophyta</taxon>
        <taxon>Tracheophyta</taxon>
        <taxon>Spermatophyta</taxon>
        <taxon>Magnoliopsida</taxon>
        <taxon>eudicotyledons</taxon>
        <taxon>Gunneridae</taxon>
        <taxon>Pentapetalae</taxon>
        <taxon>asterids</taxon>
        <taxon>lamiids</taxon>
        <taxon>Lamiales</taxon>
        <taxon>Plantaginaceae</taxon>
        <taxon>Cheloneae</taxon>
        <taxon>Penstemon</taxon>
    </lineage>
</organism>
<name>A0ABD3RKY0_9LAMI</name>
<reference evidence="1 2" key="1">
    <citation type="submission" date="2024-12" db="EMBL/GenBank/DDBJ databases">
        <title>The unique morphological basis and parallel evolutionary history of personate flowers in Penstemon.</title>
        <authorList>
            <person name="Depatie T.H."/>
            <person name="Wessinger C.A."/>
        </authorList>
    </citation>
    <scope>NUCLEOTIDE SEQUENCE [LARGE SCALE GENOMIC DNA]</scope>
    <source>
        <strain evidence="1">WTNN_2</strain>
        <tissue evidence="1">Leaf</tissue>
    </source>
</reference>
<dbReference type="EMBL" id="JBJXBP010000008">
    <property type="protein sequence ID" value="KAL3812431.1"/>
    <property type="molecule type" value="Genomic_DNA"/>
</dbReference>
<comment type="caution">
    <text evidence="1">The sequence shown here is derived from an EMBL/GenBank/DDBJ whole genome shotgun (WGS) entry which is preliminary data.</text>
</comment>
<accession>A0ABD3RKY0</accession>
<evidence type="ECO:0000313" key="2">
    <source>
        <dbReference type="Proteomes" id="UP001634393"/>
    </source>
</evidence>
<protein>
    <submittedName>
        <fullName evidence="1">Uncharacterized protein</fullName>
    </submittedName>
</protein>
<proteinExistence type="predicted"/>
<evidence type="ECO:0000313" key="1">
    <source>
        <dbReference type="EMBL" id="KAL3812431.1"/>
    </source>
</evidence>
<keyword evidence="2" id="KW-1185">Reference proteome</keyword>